<dbReference type="InterPro" id="IPR039420">
    <property type="entry name" value="WalR-like"/>
</dbReference>
<protein>
    <submittedName>
        <fullName evidence="10">DNA-binding response regulator, NarL/FixJ family, contains REC and HTH domains</fullName>
    </submittedName>
</protein>
<dbReference type="InterPro" id="IPR011006">
    <property type="entry name" value="CheY-like_superfamily"/>
</dbReference>
<dbReference type="PROSITE" id="PS50043">
    <property type="entry name" value="HTH_LUXR_2"/>
    <property type="match status" value="1"/>
</dbReference>
<evidence type="ECO:0000256" key="5">
    <source>
        <dbReference type="PROSITE-ProRule" id="PRU00169"/>
    </source>
</evidence>
<accession>A0A1C6RUB6</accession>
<feature type="modified residue" description="4-aspartylphosphate" evidence="5">
    <location>
        <position position="392"/>
    </location>
</feature>
<dbReference type="PROSITE" id="PS51257">
    <property type="entry name" value="PROKAR_LIPOPROTEIN"/>
    <property type="match status" value="1"/>
</dbReference>
<evidence type="ECO:0000256" key="1">
    <source>
        <dbReference type="ARBA" id="ARBA00022553"/>
    </source>
</evidence>
<dbReference type="EMBL" id="FMHV01000002">
    <property type="protein sequence ID" value="SCL20811.1"/>
    <property type="molecule type" value="Genomic_DNA"/>
</dbReference>
<dbReference type="Pfam" id="PF00072">
    <property type="entry name" value="Response_reg"/>
    <property type="match status" value="1"/>
</dbReference>
<dbReference type="GO" id="GO:0016020">
    <property type="term" value="C:membrane"/>
    <property type="evidence" value="ECO:0007669"/>
    <property type="project" value="InterPro"/>
</dbReference>
<gene>
    <name evidence="10" type="ORF">GA0070624_2123</name>
</gene>
<feature type="compositionally biased region" description="Basic residues" evidence="6">
    <location>
        <begin position="268"/>
        <end position="285"/>
    </location>
</feature>
<dbReference type="SMART" id="SM00421">
    <property type="entry name" value="HTH_LUXR"/>
    <property type="match status" value="1"/>
</dbReference>
<dbReference type="CDD" id="cd06170">
    <property type="entry name" value="LuxR_C_like"/>
    <property type="match status" value="1"/>
</dbReference>
<dbReference type="GO" id="GO:0000155">
    <property type="term" value="F:phosphorelay sensor kinase activity"/>
    <property type="evidence" value="ECO:0007669"/>
    <property type="project" value="InterPro"/>
</dbReference>
<feature type="domain" description="HTH luxR-type" evidence="8">
    <location>
        <begin position="491"/>
        <end position="556"/>
    </location>
</feature>
<dbReference type="AlphaFoldDB" id="A0A1C6RUB6"/>
<dbReference type="STRING" id="568872.GA0070624_2123"/>
<keyword evidence="11" id="KW-1185">Reference proteome</keyword>
<evidence type="ECO:0000313" key="10">
    <source>
        <dbReference type="EMBL" id="SCL20811.1"/>
    </source>
</evidence>
<evidence type="ECO:0000256" key="6">
    <source>
        <dbReference type="SAM" id="MobiDB-lite"/>
    </source>
</evidence>
<keyword evidence="7" id="KW-0812">Transmembrane</keyword>
<dbReference type="PROSITE" id="PS50110">
    <property type="entry name" value="RESPONSE_REGULATORY"/>
    <property type="match status" value="1"/>
</dbReference>
<keyword evidence="2" id="KW-0805">Transcription regulation</keyword>
<dbReference type="SUPFAM" id="SSF55874">
    <property type="entry name" value="ATPase domain of HSP90 chaperone/DNA topoisomerase II/histidine kinase"/>
    <property type="match status" value="1"/>
</dbReference>
<keyword evidence="4" id="KW-0804">Transcription</keyword>
<keyword evidence="7" id="KW-0472">Membrane</keyword>
<keyword evidence="7" id="KW-1133">Transmembrane helix</keyword>
<evidence type="ECO:0000256" key="4">
    <source>
        <dbReference type="ARBA" id="ARBA00023163"/>
    </source>
</evidence>
<feature type="transmembrane region" description="Helical" evidence="7">
    <location>
        <begin position="20"/>
        <end position="42"/>
    </location>
</feature>
<keyword evidence="1 5" id="KW-0597">Phosphoprotein</keyword>
<dbReference type="SUPFAM" id="SSF46894">
    <property type="entry name" value="C-terminal effector domain of the bipartite response regulators"/>
    <property type="match status" value="1"/>
</dbReference>
<dbReference type="SMART" id="SM00448">
    <property type="entry name" value="REC"/>
    <property type="match status" value="1"/>
</dbReference>
<dbReference type="Pfam" id="PF00196">
    <property type="entry name" value="GerE"/>
    <property type="match status" value="1"/>
</dbReference>
<feature type="region of interest" description="Disordered" evidence="6">
    <location>
        <begin position="237"/>
        <end position="344"/>
    </location>
</feature>
<dbReference type="Pfam" id="PF07730">
    <property type="entry name" value="HisKA_3"/>
    <property type="match status" value="1"/>
</dbReference>
<dbReference type="CDD" id="cd17535">
    <property type="entry name" value="REC_NarL-like"/>
    <property type="match status" value="1"/>
</dbReference>
<dbReference type="InterPro" id="IPR036890">
    <property type="entry name" value="HATPase_C_sf"/>
</dbReference>
<proteinExistence type="predicted"/>
<evidence type="ECO:0000256" key="2">
    <source>
        <dbReference type="ARBA" id="ARBA00023015"/>
    </source>
</evidence>
<dbReference type="InterPro" id="IPR003594">
    <property type="entry name" value="HATPase_dom"/>
</dbReference>
<dbReference type="InterPro" id="IPR001789">
    <property type="entry name" value="Sig_transdc_resp-reg_receiver"/>
</dbReference>
<dbReference type="PANTHER" id="PTHR43214:SF24">
    <property type="entry name" value="TRANSCRIPTIONAL REGULATORY PROTEIN NARL-RELATED"/>
    <property type="match status" value="1"/>
</dbReference>
<keyword evidence="3 10" id="KW-0238">DNA-binding</keyword>
<dbReference type="InterPro" id="IPR000792">
    <property type="entry name" value="Tscrpt_reg_LuxR_C"/>
</dbReference>
<dbReference type="InterPro" id="IPR011712">
    <property type="entry name" value="Sig_transdc_His_kin_sub3_dim/P"/>
</dbReference>
<dbReference type="GO" id="GO:0046983">
    <property type="term" value="F:protein dimerization activity"/>
    <property type="evidence" value="ECO:0007669"/>
    <property type="project" value="InterPro"/>
</dbReference>
<feature type="compositionally biased region" description="Gly residues" evidence="6">
    <location>
        <begin position="315"/>
        <end position="324"/>
    </location>
</feature>
<dbReference type="Gene3D" id="3.30.565.10">
    <property type="entry name" value="Histidine kinase-like ATPase, C-terminal domain"/>
    <property type="match status" value="1"/>
</dbReference>
<evidence type="ECO:0000256" key="3">
    <source>
        <dbReference type="ARBA" id="ARBA00023125"/>
    </source>
</evidence>
<feature type="compositionally biased region" description="Gly residues" evidence="6">
    <location>
        <begin position="239"/>
        <end position="254"/>
    </location>
</feature>
<evidence type="ECO:0000259" key="9">
    <source>
        <dbReference type="PROSITE" id="PS50110"/>
    </source>
</evidence>
<dbReference type="PRINTS" id="PR00038">
    <property type="entry name" value="HTHLUXR"/>
</dbReference>
<name>A0A1C6RUB6_9ACTN</name>
<dbReference type="Pfam" id="PF02518">
    <property type="entry name" value="HATPase_c"/>
    <property type="match status" value="1"/>
</dbReference>
<feature type="region of interest" description="Disordered" evidence="6">
    <location>
        <begin position="138"/>
        <end position="157"/>
    </location>
</feature>
<dbReference type="Gene3D" id="1.20.5.1930">
    <property type="match status" value="1"/>
</dbReference>
<dbReference type="PANTHER" id="PTHR43214">
    <property type="entry name" value="TWO-COMPONENT RESPONSE REGULATOR"/>
    <property type="match status" value="1"/>
</dbReference>
<dbReference type="GO" id="GO:0006355">
    <property type="term" value="P:regulation of DNA-templated transcription"/>
    <property type="evidence" value="ECO:0007669"/>
    <property type="project" value="InterPro"/>
</dbReference>
<organism evidence="10 11">
    <name type="scientific">Micromonospora rhizosphaerae</name>
    <dbReference type="NCBI Taxonomy" id="568872"/>
    <lineage>
        <taxon>Bacteria</taxon>
        <taxon>Bacillati</taxon>
        <taxon>Actinomycetota</taxon>
        <taxon>Actinomycetes</taxon>
        <taxon>Micromonosporales</taxon>
        <taxon>Micromonosporaceae</taxon>
        <taxon>Micromonospora</taxon>
    </lineage>
</organism>
<dbReference type="InterPro" id="IPR058245">
    <property type="entry name" value="NreC/VraR/RcsB-like_REC"/>
</dbReference>
<dbReference type="InterPro" id="IPR016032">
    <property type="entry name" value="Sig_transdc_resp-reg_C-effctor"/>
</dbReference>
<dbReference type="Proteomes" id="UP000199413">
    <property type="component" value="Unassembled WGS sequence"/>
</dbReference>
<evidence type="ECO:0000259" key="8">
    <source>
        <dbReference type="PROSITE" id="PS50043"/>
    </source>
</evidence>
<feature type="domain" description="Response regulatory" evidence="9">
    <location>
        <begin position="342"/>
        <end position="457"/>
    </location>
</feature>
<dbReference type="GO" id="GO:0003677">
    <property type="term" value="F:DNA binding"/>
    <property type="evidence" value="ECO:0007669"/>
    <property type="project" value="UniProtKB-KW"/>
</dbReference>
<evidence type="ECO:0000313" key="11">
    <source>
        <dbReference type="Proteomes" id="UP000199413"/>
    </source>
</evidence>
<evidence type="ECO:0000256" key="7">
    <source>
        <dbReference type="SAM" id="Phobius"/>
    </source>
</evidence>
<dbReference type="SUPFAM" id="SSF52172">
    <property type="entry name" value="CheY-like"/>
    <property type="match status" value="1"/>
</dbReference>
<dbReference type="Gene3D" id="3.40.50.2300">
    <property type="match status" value="1"/>
</dbReference>
<reference evidence="11" key="1">
    <citation type="submission" date="2016-06" db="EMBL/GenBank/DDBJ databases">
        <authorList>
            <person name="Varghese N."/>
            <person name="Submissions Spin"/>
        </authorList>
    </citation>
    <scope>NUCLEOTIDE SEQUENCE [LARGE SCALE GENOMIC DNA]</scope>
    <source>
        <strain evidence="11">DSM 45431</strain>
    </source>
</reference>
<sequence>MMPRRGEAAKVVVVQSGTVWLGGALTVACAVAAWLGVAFLWARRRHHRALEERGWLLERERESAARTAVDAERARIARELHDIVSHNVSLMIVQAAAAREVLASMPEEAAAALSAVESAGRDTMTELRHLLGLLAPAADGDDERGDDQSGLAPQPSLSRLSPLIDRISFAGLPVDVRISGEPRPLPTGIDVTAYRIVQEALTNALKHGAGGKAEVTIRYAERSLRIEVLNTGPSVLTGDGTGARATGGGDGAGRGAARATAAGNCLRRGPRRPAPARRRVPRPRPHPGGAGMMPVAGSAGVAGPTGPGRPADGVGLTGGSGAGPAAGSDNELATPEPRPAPRVLIADDQELIRTGFRLILTVRGIDVVGEAADGAEAVAAERRLRPDVVLMDIRMPAMDGLEATRRILEHSPRCRVLMLTTFDLDRYVYAALAIGASGFLLKDVTADHLAAAVRLVDTGDALLAPSITRRLVQRFAAGDQRVGERPSTPAIHRDLAVLTPRELEVLTLLGRGLSNTELAQQLTLSEATVKTHVARIFAKLTLRDRAQAVVLAYETGLLSPGDA</sequence>